<evidence type="ECO:0000256" key="2">
    <source>
        <dbReference type="SAM" id="SignalP"/>
    </source>
</evidence>
<dbReference type="Gene3D" id="3.60.20.10">
    <property type="entry name" value="Glutamine Phosphoribosylpyrophosphate, subunit 1, domain 1"/>
    <property type="match status" value="1"/>
</dbReference>
<keyword evidence="1" id="KW-0647">Proteasome</keyword>
<feature type="signal peptide" evidence="2">
    <location>
        <begin position="1"/>
        <end position="31"/>
    </location>
</feature>
<name>A0A7S4M0D1_GUITH</name>
<reference evidence="3" key="1">
    <citation type="submission" date="2021-01" db="EMBL/GenBank/DDBJ databases">
        <authorList>
            <person name="Corre E."/>
            <person name="Pelletier E."/>
            <person name="Niang G."/>
            <person name="Scheremetjew M."/>
            <person name="Finn R."/>
            <person name="Kale V."/>
            <person name="Holt S."/>
            <person name="Cochrane G."/>
            <person name="Meng A."/>
            <person name="Brown T."/>
            <person name="Cohen L."/>
        </authorList>
    </citation>
    <scope>NUCLEOTIDE SEQUENCE</scope>
    <source>
        <strain evidence="3">CCMP 2712</strain>
    </source>
</reference>
<protein>
    <recommendedName>
        <fullName evidence="4">Proteasome subunit beta</fullName>
    </recommendedName>
</protein>
<evidence type="ECO:0000313" key="3">
    <source>
        <dbReference type="EMBL" id="CAE2192275.1"/>
    </source>
</evidence>
<accession>A0A7S4M0D1</accession>
<dbReference type="GO" id="GO:0005839">
    <property type="term" value="C:proteasome core complex"/>
    <property type="evidence" value="ECO:0007669"/>
    <property type="project" value="InterPro"/>
</dbReference>
<dbReference type="PANTHER" id="PTHR11599">
    <property type="entry name" value="PROTEASOME SUBUNIT ALPHA/BETA"/>
    <property type="match status" value="1"/>
</dbReference>
<dbReference type="GO" id="GO:0051603">
    <property type="term" value="P:proteolysis involved in protein catabolic process"/>
    <property type="evidence" value="ECO:0007669"/>
    <property type="project" value="InterPro"/>
</dbReference>
<gene>
    <name evidence="3" type="ORF">GTHE00462_LOCUS1586</name>
</gene>
<dbReference type="Pfam" id="PF00227">
    <property type="entry name" value="Proteasome"/>
    <property type="match status" value="1"/>
</dbReference>
<dbReference type="EMBL" id="HBKN01001833">
    <property type="protein sequence ID" value="CAE2192275.1"/>
    <property type="molecule type" value="Transcribed_RNA"/>
</dbReference>
<feature type="chain" id="PRO_5031026042" description="Proteasome subunit beta" evidence="2">
    <location>
        <begin position="32"/>
        <end position="585"/>
    </location>
</feature>
<dbReference type="InterPro" id="IPR029055">
    <property type="entry name" value="Ntn_hydrolases_N"/>
</dbReference>
<evidence type="ECO:0008006" key="4">
    <source>
        <dbReference type="Google" id="ProtNLM"/>
    </source>
</evidence>
<dbReference type="InterPro" id="IPR001353">
    <property type="entry name" value="Proteasome_sua/b"/>
</dbReference>
<evidence type="ECO:0000256" key="1">
    <source>
        <dbReference type="ARBA" id="ARBA00022942"/>
    </source>
</evidence>
<proteinExistence type="predicted"/>
<sequence length="585" mass="65759">MLLRRRSSSMSTHKVSSVLLIVLLQISAAGGIKVNMGPIGPEADPLPARRHVFTRERMMEFMNALPGDIDPIVFAVHPDTPYEHVPDYFKREQFRPCQSVIDRHIGDPFLLGTEPFYSGPALPDIDPTLHRSPFRNGFCAIHVKDSPFLTRTGVNARAAELAPLRNSDDILFNPPGANLLGRDMFADDSFTMKTEPIQSYLSPFRSYLYGEEEEEDGEKVERVPISTARMMRNEIDEMIVNPEDASLNPAALEEDEEEEQTFAGIRQAKVGVGLSGGEKMSDSMLDHGFQRKDPGIPIRVANDPSTMHLKRAEKLAKANPRADSSMLPLVTGGISIGFRCKDGVVLASDTMLLQGSHKAHIDMRRLHKVNDNIVISVDGEYASFQELQFIMAELVEERSRLDPPDTHRILPQEAFHFLETFMYNRRCKMQPFWNTILIGAYDVPSGFEHPPWMAHTRKPEPFLGFVDMHGTTMEDHILATGIGNYFALPLMRAVTEEVENLRENKFPKVLTVEEAVEAAKDVMRVLSLRVNTCSDRIQIAKVTEDGVEISAPFTVTSRWDFTWMHRGELGEVNNPNANPGDLCPY</sequence>
<dbReference type="SUPFAM" id="SSF56235">
    <property type="entry name" value="N-terminal nucleophile aminohydrolases (Ntn hydrolases)"/>
    <property type="match status" value="1"/>
</dbReference>
<dbReference type="AlphaFoldDB" id="A0A7S4M0D1"/>
<keyword evidence="2" id="KW-0732">Signal</keyword>
<dbReference type="InterPro" id="IPR050115">
    <property type="entry name" value="Proteasome_alpha"/>
</dbReference>
<organism evidence="3">
    <name type="scientific">Guillardia theta</name>
    <name type="common">Cryptophyte</name>
    <name type="synonym">Cryptomonas phi</name>
    <dbReference type="NCBI Taxonomy" id="55529"/>
    <lineage>
        <taxon>Eukaryota</taxon>
        <taxon>Cryptophyceae</taxon>
        <taxon>Pyrenomonadales</taxon>
        <taxon>Geminigeraceae</taxon>
        <taxon>Guillardia</taxon>
    </lineage>
</organism>